<evidence type="ECO:0000256" key="3">
    <source>
        <dbReference type="SAM" id="Phobius"/>
    </source>
</evidence>
<reference evidence="4 5" key="1">
    <citation type="submission" date="2016-10" db="EMBL/GenBank/DDBJ databases">
        <authorList>
            <person name="de Groot N.N."/>
        </authorList>
    </citation>
    <scope>NUCLEOTIDE SEQUENCE [LARGE SCALE GENOMIC DNA]</scope>
    <source>
        <strain evidence="4 5">ATCC 35022</strain>
    </source>
</reference>
<evidence type="ECO:0000313" key="5">
    <source>
        <dbReference type="Proteomes" id="UP000199071"/>
    </source>
</evidence>
<dbReference type="PROSITE" id="PS50005">
    <property type="entry name" value="TPR"/>
    <property type="match status" value="1"/>
</dbReference>
<gene>
    <name evidence="4" type="ORF">SAMN02982931_04649</name>
</gene>
<evidence type="ECO:0000256" key="2">
    <source>
        <dbReference type="SAM" id="MobiDB-lite"/>
    </source>
</evidence>
<dbReference type="InterPro" id="IPR011990">
    <property type="entry name" value="TPR-like_helical_dom_sf"/>
</dbReference>
<dbReference type="OrthoDB" id="100177at2"/>
<feature type="compositionally biased region" description="Basic and acidic residues" evidence="2">
    <location>
        <begin position="133"/>
        <end position="147"/>
    </location>
</feature>
<keyword evidence="3" id="KW-0812">Transmembrane</keyword>
<dbReference type="AlphaFoldDB" id="A0A1G6EKY0"/>
<dbReference type="InterPro" id="IPR019734">
    <property type="entry name" value="TPR_rpt"/>
</dbReference>
<protein>
    <submittedName>
        <fullName evidence="4">TolB amino-terminal domain-containing protein</fullName>
    </submittedName>
</protein>
<dbReference type="Gene3D" id="1.25.40.10">
    <property type="entry name" value="Tetratricopeptide repeat domain"/>
    <property type="match status" value="1"/>
</dbReference>
<feature type="repeat" description="TPR" evidence="1">
    <location>
        <begin position="428"/>
        <end position="461"/>
    </location>
</feature>
<evidence type="ECO:0000256" key="1">
    <source>
        <dbReference type="PROSITE-ProRule" id="PRU00339"/>
    </source>
</evidence>
<evidence type="ECO:0000313" key="4">
    <source>
        <dbReference type="EMBL" id="SDB58163.1"/>
    </source>
</evidence>
<dbReference type="Pfam" id="PF13181">
    <property type="entry name" value="TPR_8"/>
    <property type="match status" value="1"/>
</dbReference>
<feature type="transmembrane region" description="Helical" evidence="3">
    <location>
        <begin position="162"/>
        <end position="183"/>
    </location>
</feature>
<dbReference type="EMBL" id="FMXQ01000014">
    <property type="protein sequence ID" value="SDB58163.1"/>
    <property type="molecule type" value="Genomic_DNA"/>
</dbReference>
<dbReference type="SUPFAM" id="SSF48452">
    <property type="entry name" value="TPR-like"/>
    <property type="match status" value="1"/>
</dbReference>
<dbReference type="Proteomes" id="UP000199071">
    <property type="component" value="Unassembled WGS sequence"/>
</dbReference>
<dbReference type="STRING" id="665467.SAMN02982931_04649"/>
<keyword evidence="5" id="KW-1185">Reference proteome</keyword>
<name>A0A1G6EKY0_9HYPH</name>
<accession>A0A1G6EKY0</accession>
<organism evidence="4 5">
    <name type="scientific">Bauldia litoralis</name>
    <dbReference type="NCBI Taxonomy" id="665467"/>
    <lineage>
        <taxon>Bacteria</taxon>
        <taxon>Pseudomonadati</taxon>
        <taxon>Pseudomonadota</taxon>
        <taxon>Alphaproteobacteria</taxon>
        <taxon>Hyphomicrobiales</taxon>
        <taxon>Kaistiaceae</taxon>
        <taxon>Bauldia</taxon>
    </lineage>
</organism>
<feature type="region of interest" description="Disordered" evidence="2">
    <location>
        <begin position="128"/>
        <end position="156"/>
    </location>
</feature>
<keyword evidence="1" id="KW-0802">TPR repeat</keyword>
<keyword evidence="3" id="KW-0472">Membrane</keyword>
<keyword evidence="3" id="KW-1133">Transmembrane helix</keyword>
<sequence length="599" mass="65914">MQRHATAASIDLQADPPDDDDVRAELERVLSSQDLEATERRRSFLRYVVEETLAGRSDQLKGYTVATNVFGRAESFDPQSDPVVRLEARRLRRDLDCYYVDSGRHDPVRITIPKGSYVPHFEWNEAWPNSSRPGEEHPPQVEAKDDQPEIPEPAGAGGGRRWGLVLGGVAVAVFAAIAAWIIAGERGPSLEAAESGGPSIVVAPFEALSANDESRFLANGMATELTNGLMRFPGFRLYALRSASDDGWAQEPLGLARERGIAYVVTGKVAAEATTAYVALQLVEAGTGAVVWSGTYDQPLEPEMLIQAWRELSEKIAVELGQPYGIVNTDVGARHNSSNVAHMQSYACVLRAYHYRRSFSRDEVAPVRSCLEEAVRRDPAYGDAWAMLAWLHLDTGRFEFSGNPDPTEEYEKALEVGTRAISLEPDNTLALKAASSIYHYMGRYDESEDLARRAVELNPFDPDALAQLGWRLAVRGKFEEGIPILRRAIDRTVNPPGWYFHLVAIDLCLRGDYPAMLDIAKRSAVDGSGVSQALVAIASARLGDRETARTALETMGKHAQLTRDAGAYFRRNGATQEIADALVAEFDAAWDFVSEDEDN</sequence>
<feature type="region of interest" description="Disordered" evidence="2">
    <location>
        <begin position="1"/>
        <end position="20"/>
    </location>
</feature>
<proteinExistence type="predicted"/>